<evidence type="ECO:0000313" key="2">
    <source>
        <dbReference type="Proteomes" id="UP001501116"/>
    </source>
</evidence>
<reference evidence="2" key="1">
    <citation type="journal article" date="2019" name="Int. J. Syst. Evol. Microbiol.">
        <title>The Global Catalogue of Microorganisms (GCM) 10K type strain sequencing project: providing services to taxonomists for standard genome sequencing and annotation.</title>
        <authorList>
            <consortium name="The Broad Institute Genomics Platform"/>
            <consortium name="The Broad Institute Genome Sequencing Center for Infectious Disease"/>
            <person name="Wu L."/>
            <person name="Ma J."/>
        </authorList>
    </citation>
    <scope>NUCLEOTIDE SEQUENCE [LARGE SCALE GENOMIC DNA]</scope>
    <source>
        <strain evidence="2">JCM 14545</strain>
    </source>
</reference>
<dbReference type="EMBL" id="BAAANN010000018">
    <property type="protein sequence ID" value="GAA1967937.1"/>
    <property type="molecule type" value="Genomic_DNA"/>
</dbReference>
<evidence type="ECO:0000313" key="1">
    <source>
        <dbReference type="EMBL" id="GAA1967937.1"/>
    </source>
</evidence>
<name>A0ABP5CTY2_9PSEU</name>
<keyword evidence="2" id="KW-1185">Reference proteome</keyword>
<dbReference type="RefSeq" id="WP_344422305.1">
    <property type="nucleotide sequence ID" value="NZ_BAAANN010000018.1"/>
</dbReference>
<gene>
    <name evidence="1" type="ORF">GCM10009754_45930</name>
</gene>
<dbReference type="Proteomes" id="UP001501116">
    <property type="component" value="Unassembled WGS sequence"/>
</dbReference>
<organism evidence="1 2">
    <name type="scientific">Amycolatopsis minnesotensis</name>
    <dbReference type="NCBI Taxonomy" id="337894"/>
    <lineage>
        <taxon>Bacteria</taxon>
        <taxon>Bacillati</taxon>
        <taxon>Actinomycetota</taxon>
        <taxon>Actinomycetes</taxon>
        <taxon>Pseudonocardiales</taxon>
        <taxon>Pseudonocardiaceae</taxon>
        <taxon>Amycolatopsis</taxon>
    </lineage>
</organism>
<protein>
    <submittedName>
        <fullName evidence="1">Uncharacterized protein</fullName>
    </submittedName>
</protein>
<accession>A0ABP5CTY2</accession>
<comment type="caution">
    <text evidence="1">The sequence shown here is derived from an EMBL/GenBank/DDBJ whole genome shotgun (WGS) entry which is preliminary data.</text>
</comment>
<proteinExistence type="predicted"/>
<sequence length="101" mass="10973">MLRTATLAVGEQLTDTIVVKAAIIALVTMALHETAASIRDRRAASNPYTVTRDALADLIAELAHLTSTSNTKSAYPHQIPVSQIRILAKTHKVQKALMNIR</sequence>